<dbReference type="PANTHER" id="PTHR43708">
    <property type="entry name" value="CONSERVED EXPRESSED OXIDOREDUCTASE (EUROFUNG)"/>
    <property type="match status" value="1"/>
</dbReference>
<dbReference type="SUPFAM" id="SSF51735">
    <property type="entry name" value="NAD(P)-binding Rossmann-fold domains"/>
    <property type="match status" value="1"/>
</dbReference>
<protein>
    <submittedName>
        <fullName evidence="3">Predicted dehydrogenase</fullName>
    </submittedName>
</protein>
<dbReference type="InterPro" id="IPR055170">
    <property type="entry name" value="GFO_IDH_MocA-like_dom"/>
</dbReference>
<dbReference type="RefSeq" id="WP_089989143.1">
    <property type="nucleotide sequence ID" value="NZ_FOIZ01000001.1"/>
</dbReference>
<feature type="domain" description="GFO/IDH/MocA-like oxidoreductase" evidence="2">
    <location>
        <begin position="125"/>
        <end position="235"/>
    </location>
</feature>
<dbReference type="Pfam" id="PF22725">
    <property type="entry name" value="GFO_IDH_MocA_C3"/>
    <property type="match status" value="1"/>
</dbReference>
<accession>A0A1I0MRU2</accession>
<evidence type="ECO:0000259" key="1">
    <source>
        <dbReference type="Pfam" id="PF01408"/>
    </source>
</evidence>
<dbReference type="Gene3D" id="3.30.360.10">
    <property type="entry name" value="Dihydrodipicolinate Reductase, domain 2"/>
    <property type="match status" value="1"/>
</dbReference>
<name>A0A1I0MRU2_9RHOB</name>
<evidence type="ECO:0000313" key="3">
    <source>
        <dbReference type="EMBL" id="SEV91047.1"/>
    </source>
</evidence>
<dbReference type="InterPro" id="IPR000683">
    <property type="entry name" value="Gfo/Idh/MocA-like_OxRdtase_N"/>
</dbReference>
<reference evidence="3 4" key="1">
    <citation type="submission" date="2016-10" db="EMBL/GenBank/DDBJ databases">
        <authorList>
            <person name="de Groot N.N."/>
        </authorList>
    </citation>
    <scope>NUCLEOTIDE SEQUENCE [LARGE SCALE GENOMIC DNA]</scope>
    <source>
        <strain evidence="3 4">DSM 17925</strain>
    </source>
</reference>
<sequence>MIRVGCLGAGYFSQFHIDAWQRIDGATLVGVADTDLTKAQATPAPAFGALDDMLSHATPELLDIIIPPAGHARAIRTAIKAGIKTIICQKPFCTSLAEAEDIVALADEKDITLIVHENFRFQPWYRTIKAAIDNGDIGTPLQATFRLRPGDGQGPDAYLARQPYFQKMDRFLIHETGVHWVDTFRYLFGDPTAVYADLRRVNPVIAGEDAAVLLFDHPNGVRTIFDANRCLDHAAENTRCTMGEGLFEGDKGTLSLFGDGSVHLRAFGSQDSQVLLAPDKSGTFGGDCTYHLQSHVIAALQGLAPFENTAAAYLIVIKTEQAIYSSAEHQKKVVVSSQ</sequence>
<dbReference type="AlphaFoldDB" id="A0A1I0MRU2"/>
<organism evidence="3 4">
    <name type="scientific">Cognatiyoonia koreensis</name>
    <dbReference type="NCBI Taxonomy" id="364200"/>
    <lineage>
        <taxon>Bacteria</taxon>
        <taxon>Pseudomonadati</taxon>
        <taxon>Pseudomonadota</taxon>
        <taxon>Alphaproteobacteria</taxon>
        <taxon>Rhodobacterales</taxon>
        <taxon>Paracoccaceae</taxon>
        <taxon>Cognatiyoonia</taxon>
    </lineage>
</organism>
<dbReference type="InterPro" id="IPR051317">
    <property type="entry name" value="Gfo/Idh/MocA_oxidoreduct"/>
</dbReference>
<dbReference type="Proteomes" id="UP000199167">
    <property type="component" value="Unassembled WGS sequence"/>
</dbReference>
<gene>
    <name evidence="3" type="ORF">SAMN04488515_0184</name>
</gene>
<dbReference type="Gene3D" id="3.40.50.720">
    <property type="entry name" value="NAD(P)-binding Rossmann-like Domain"/>
    <property type="match status" value="1"/>
</dbReference>
<evidence type="ECO:0000259" key="2">
    <source>
        <dbReference type="Pfam" id="PF22725"/>
    </source>
</evidence>
<dbReference type="InterPro" id="IPR036291">
    <property type="entry name" value="NAD(P)-bd_dom_sf"/>
</dbReference>
<dbReference type="GO" id="GO:0000166">
    <property type="term" value="F:nucleotide binding"/>
    <property type="evidence" value="ECO:0007669"/>
    <property type="project" value="InterPro"/>
</dbReference>
<proteinExistence type="predicted"/>
<dbReference type="EMBL" id="FOIZ01000001">
    <property type="protein sequence ID" value="SEV91047.1"/>
    <property type="molecule type" value="Genomic_DNA"/>
</dbReference>
<dbReference type="STRING" id="364200.SAMN04488515_0184"/>
<dbReference type="PANTHER" id="PTHR43708:SF8">
    <property type="entry name" value="OXIDOREDUCTASE"/>
    <property type="match status" value="1"/>
</dbReference>
<dbReference type="Pfam" id="PF01408">
    <property type="entry name" value="GFO_IDH_MocA"/>
    <property type="match status" value="1"/>
</dbReference>
<keyword evidence="4" id="KW-1185">Reference proteome</keyword>
<dbReference type="OrthoDB" id="9792935at2"/>
<feature type="domain" description="Gfo/Idh/MocA-like oxidoreductase N-terminal" evidence="1">
    <location>
        <begin position="2"/>
        <end position="115"/>
    </location>
</feature>
<dbReference type="SUPFAM" id="SSF55347">
    <property type="entry name" value="Glyceraldehyde-3-phosphate dehydrogenase-like, C-terminal domain"/>
    <property type="match status" value="1"/>
</dbReference>
<evidence type="ECO:0000313" key="4">
    <source>
        <dbReference type="Proteomes" id="UP000199167"/>
    </source>
</evidence>